<organism evidence="5 6">
    <name type="scientific">Sarcophilus harrisii</name>
    <name type="common">Tasmanian devil</name>
    <name type="synonym">Sarcophilus laniarius</name>
    <dbReference type="NCBI Taxonomy" id="9305"/>
    <lineage>
        <taxon>Eukaryota</taxon>
        <taxon>Metazoa</taxon>
        <taxon>Chordata</taxon>
        <taxon>Craniata</taxon>
        <taxon>Vertebrata</taxon>
        <taxon>Euteleostomi</taxon>
        <taxon>Mammalia</taxon>
        <taxon>Metatheria</taxon>
        <taxon>Dasyuromorphia</taxon>
        <taxon>Dasyuridae</taxon>
        <taxon>Sarcophilus</taxon>
    </lineage>
</organism>
<evidence type="ECO:0000313" key="5">
    <source>
        <dbReference type="Ensembl" id="ENSSHAP00000006415.2"/>
    </source>
</evidence>
<dbReference type="GO" id="GO:0005886">
    <property type="term" value="C:plasma membrane"/>
    <property type="evidence" value="ECO:0007669"/>
    <property type="project" value="TreeGrafter"/>
</dbReference>
<name>G3VTB0_SARHA</name>
<evidence type="ECO:0000313" key="6">
    <source>
        <dbReference type="Proteomes" id="UP000007648"/>
    </source>
</evidence>
<dbReference type="Gene3D" id="2.60.40.10">
    <property type="entry name" value="Immunoglobulins"/>
    <property type="match status" value="1"/>
</dbReference>
<evidence type="ECO:0000256" key="3">
    <source>
        <dbReference type="SAM" id="SignalP"/>
    </source>
</evidence>
<keyword evidence="1 3" id="KW-0732">Signal</keyword>
<dbReference type="STRING" id="9305.ENSSHAP00000006415"/>
<reference evidence="5 6" key="1">
    <citation type="journal article" date="2011" name="Proc. Natl. Acad. Sci. U.S.A.">
        <title>Genetic diversity and population structure of the endangered marsupial Sarcophilus harrisii (Tasmanian devil).</title>
        <authorList>
            <person name="Miller W."/>
            <person name="Hayes V.M."/>
            <person name="Ratan A."/>
            <person name="Petersen D.C."/>
            <person name="Wittekindt N.E."/>
            <person name="Miller J."/>
            <person name="Walenz B."/>
            <person name="Knight J."/>
            <person name="Qi J."/>
            <person name="Zhao F."/>
            <person name="Wang Q."/>
            <person name="Bedoya-Reina O.C."/>
            <person name="Katiyar N."/>
            <person name="Tomsho L.P."/>
            <person name="Kasson L.M."/>
            <person name="Hardie R.A."/>
            <person name="Woodbridge P."/>
            <person name="Tindall E.A."/>
            <person name="Bertelsen M.F."/>
            <person name="Dixon D."/>
            <person name="Pyecroft S."/>
            <person name="Helgen K.M."/>
            <person name="Lesk A.M."/>
            <person name="Pringle T.H."/>
            <person name="Patterson N."/>
            <person name="Zhang Y."/>
            <person name="Kreiss A."/>
            <person name="Woods G.M."/>
            <person name="Jones M.E."/>
            <person name="Schuster S.C."/>
        </authorList>
    </citation>
    <scope>NUCLEOTIDE SEQUENCE [LARGE SCALE GENOMIC DNA]</scope>
</reference>
<proteinExistence type="predicted"/>
<dbReference type="PROSITE" id="PS50835">
    <property type="entry name" value="IG_LIKE"/>
    <property type="match status" value="1"/>
</dbReference>
<evidence type="ECO:0000256" key="2">
    <source>
        <dbReference type="ARBA" id="ARBA00022859"/>
    </source>
</evidence>
<dbReference type="GeneTree" id="ENSGT00940000162509"/>
<evidence type="ECO:0000259" key="4">
    <source>
        <dbReference type="PROSITE" id="PS50835"/>
    </source>
</evidence>
<keyword evidence="6" id="KW-1185">Reference proteome</keyword>
<dbReference type="GO" id="GO:0002376">
    <property type="term" value="P:immune system process"/>
    <property type="evidence" value="ECO:0007669"/>
    <property type="project" value="UniProtKB-KW"/>
</dbReference>
<accession>G3VTB0</accession>
<dbReference type="PANTHER" id="PTHR23268">
    <property type="entry name" value="T-CELL RECEPTOR BETA CHAIN"/>
    <property type="match status" value="1"/>
</dbReference>
<evidence type="ECO:0000256" key="1">
    <source>
        <dbReference type="ARBA" id="ARBA00022729"/>
    </source>
</evidence>
<dbReference type="InterPro" id="IPR007110">
    <property type="entry name" value="Ig-like_dom"/>
</dbReference>
<feature type="signal peptide" evidence="3">
    <location>
        <begin position="1"/>
        <end position="21"/>
    </location>
</feature>
<reference evidence="5" key="2">
    <citation type="submission" date="2025-08" db="UniProtKB">
        <authorList>
            <consortium name="Ensembl"/>
        </authorList>
    </citation>
    <scope>IDENTIFICATION</scope>
</reference>
<feature type="chain" id="PRO_5029650028" description="Ig-like domain-containing protein" evidence="3">
    <location>
        <begin position="22"/>
        <end position="114"/>
    </location>
</feature>
<sequence length="114" mass="13212">MSINFHLCTAIFLLGIGSMDGGVTQTPKRLVKEKGQEATLNCQQNLNHDYMYWYRQDDKEGLQLMFYFNNNELFGNFTNNDHFKPNRVNKTHLNLQIGSLESKDTAMYFCSTSD</sequence>
<dbReference type="AlphaFoldDB" id="G3VTB0"/>
<dbReference type="InterPro" id="IPR013106">
    <property type="entry name" value="Ig_V-set"/>
</dbReference>
<dbReference type="SUPFAM" id="SSF48726">
    <property type="entry name" value="Immunoglobulin"/>
    <property type="match status" value="1"/>
</dbReference>
<dbReference type="SMART" id="SM00406">
    <property type="entry name" value="IGv"/>
    <property type="match status" value="1"/>
</dbReference>
<reference evidence="5" key="3">
    <citation type="submission" date="2025-09" db="UniProtKB">
        <authorList>
            <consortium name="Ensembl"/>
        </authorList>
    </citation>
    <scope>IDENTIFICATION</scope>
</reference>
<dbReference type="InParanoid" id="G3VTB0"/>
<dbReference type="Ensembl" id="ENSSHAT00000006471.2">
    <property type="protein sequence ID" value="ENSSHAP00000006415.2"/>
    <property type="gene ID" value="ENSSHAG00000005585.2"/>
</dbReference>
<dbReference type="GO" id="GO:0007166">
    <property type="term" value="P:cell surface receptor signaling pathway"/>
    <property type="evidence" value="ECO:0007669"/>
    <property type="project" value="TreeGrafter"/>
</dbReference>
<protein>
    <recommendedName>
        <fullName evidence="4">Ig-like domain-containing protein</fullName>
    </recommendedName>
</protein>
<dbReference type="InterPro" id="IPR013783">
    <property type="entry name" value="Ig-like_fold"/>
</dbReference>
<dbReference type="InterPro" id="IPR036179">
    <property type="entry name" value="Ig-like_dom_sf"/>
</dbReference>
<dbReference type="HOGENOM" id="CLU_077975_9_1_1"/>
<keyword evidence="2" id="KW-0391">Immunity</keyword>
<dbReference type="InterPro" id="IPR050413">
    <property type="entry name" value="TCR_beta_variable"/>
</dbReference>
<dbReference type="PANTHER" id="PTHR23268:SF92">
    <property type="entry name" value="T CELL RECEPTOR BETA VARIABLE 3-1"/>
    <property type="match status" value="1"/>
</dbReference>
<dbReference type="Proteomes" id="UP000007648">
    <property type="component" value="Unassembled WGS sequence"/>
</dbReference>
<dbReference type="Pfam" id="PF07686">
    <property type="entry name" value="V-set"/>
    <property type="match status" value="1"/>
</dbReference>
<dbReference type="eggNOG" id="ENOG502SA48">
    <property type="taxonomic scope" value="Eukaryota"/>
</dbReference>
<feature type="domain" description="Ig-like" evidence="4">
    <location>
        <begin position="21"/>
        <end position="114"/>
    </location>
</feature>